<keyword evidence="2" id="KW-0732">Signal</keyword>
<sequence>MRTFARRGLSARGIAAGALLALLATACGFVQQTRGDADVSPPPVPDGFAAHTSDGLGYALPEDFDDEPAAIAILITEGPVEHVRDVARDALTDFQRSTRLTYTDRAYDYTVPGAENAQRSDYEFLAERAPESLRRPEPSPSGGGTASPGVDSDGSGGSGTIRGVDVAMLLDDGTGITFRLLASSDYLDDRLAERILGTLYVMA</sequence>
<dbReference type="PROSITE" id="PS51257">
    <property type="entry name" value="PROKAR_LIPOPROTEIN"/>
    <property type="match status" value="1"/>
</dbReference>
<reference evidence="3 4" key="1">
    <citation type="journal article" date="2019" name="Int. J. Syst. Evol. Microbiol.">
        <title>The Global Catalogue of Microorganisms (GCM) 10K type strain sequencing project: providing services to taxonomists for standard genome sequencing and annotation.</title>
        <authorList>
            <consortium name="The Broad Institute Genomics Platform"/>
            <consortium name="The Broad Institute Genome Sequencing Center for Infectious Disease"/>
            <person name="Wu L."/>
            <person name="Ma J."/>
        </authorList>
    </citation>
    <scope>NUCLEOTIDE SEQUENCE [LARGE SCALE GENOMIC DNA]</scope>
    <source>
        <strain evidence="3 4">JCM 15313</strain>
    </source>
</reference>
<gene>
    <name evidence="3" type="ORF">GCM10009799_30730</name>
</gene>
<evidence type="ECO:0000313" key="4">
    <source>
        <dbReference type="Proteomes" id="UP001501585"/>
    </source>
</evidence>
<comment type="caution">
    <text evidence="3">The sequence shown here is derived from an EMBL/GenBank/DDBJ whole genome shotgun (WGS) entry which is preliminary data.</text>
</comment>
<keyword evidence="4" id="KW-1185">Reference proteome</keyword>
<feature type="region of interest" description="Disordered" evidence="1">
    <location>
        <begin position="129"/>
        <end position="158"/>
    </location>
</feature>
<organism evidence="3 4">
    <name type="scientific">Nocardiopsis rhodophaea</name>
    <dbReference type="NCBI Taxonomy" id="280238"/>
    <lineage>
        <taxon>Bacteria</taxon>
        <taxon>Bacillati</taxon>
        <taxon>Actinomycetota</taxon>
        <taxon>Actinomycetes</taxon>
        <taxon>Streptosporangiales</taxon>
        <taxon>Nocardiopsidaceae</taxon>
        <taxon>Nocardiopsis</taxon>
    </lineage>
</organism>
<evidence type="ECO:0000256" key="1">
    <source>
        <dbReference type="SAM" id="MobiDB-lite"/>
    </source>
</evidence>
<accession>A0ABN2T893</accession>
<evidence type="ECO:0000313" key="3">
    <source>
        <dbReference type="EMBL" id="GAA2001359.1"/>
    </source>
</evidence>
<dbReference type="EMBL" id="BAAAPC010000012">
    <property type="protein sequence ID" value="GAA2001359.1"/>
    <property type="molecule type" value="Genomic_DNA"/>
</dbReference>
<name>A0ABN2T893_9ACTN</name>
<feature type="chain" id="PRO_5045350797" description="Lipoprotein" evidence="2">
    <location>
        <begin position="27"/>
        <end position="203"/>
    </location>
</feature>
<proteinExistence type="predicted"/>
<dbReference type="Proteomes" id="UP001501585">
    <property type="component" value="Unassembled WGS sequence"/>
</dbReference>
<evidence type="ECO:0008006" key="5">
    <source>
        <dbReference type="Google" id="ProtNLM"/>
    </source>
</evidence>
<dbReference type="RefSeq" id="WP_344163017.1">
    <property type="nucleotide sequence ID" value="NZ_BAAAPC010000012.1"/>
</dbReference>
<evidence type="ECO:0000256" key="2">
    <source>
        <dbReference type="SAM" id="SignalP"/>
    </source>
</evidence>
<feature type="signal peptide" evidence="2">
    <location>
        <begin position="1"/>
        <end position="26"/>
    </location>
</feature>
<protein>
    <recommendedName>
        <fullName evidence="5">Lipoprotein</fullName>
    </recommendedName>
</protein>